<dbReference type="EMBL" id="NESQ01000108">
    <property type="protein sequence ID" value="PUU78746.1"/>
    <property type="molecule type" value="Genomic_DNA"/>
</dbReference>
<dbReference type="GO" id="GO:0004650">
    <property type="term" value="F:polygalacturonase activity"/>
    <property type="evidence" value="ECO:0007669"/>
    <property type="project" value="InterPro"/>
</dbReference>
<dbReference type="STRING" id="42251.A0A2T6ZTE4"/>
<gene>
    <name evidence="12" type="ORF">B9Z19DRAFT_1141383</name>
</gene>
<dbReference type="PANTHER" id="PTHR31736">
    <property type="match status" value="1"/>
</dbReference>
<evidence type="ECO:0000256" key="2">
    <source>
        <dbReference type="ARBA" id="ARBA00008834"/>
    </source>
</evidence>
<dbReference type="Pfam" id="PF00295">
    <property type="entry name" value="Glyco_hydro_28"/>
    <property type="match status" value="1"/>
</dbReference>
<evidence type="ECO:0000256" key="4">
    <source>
        <dbReference type="ARBA" id="ARBA00022729"/>
    </source>
</evidence>
<dbReference type="InterPro" id="IPR012334">
    <property type="entry name" value="Pectin_lyas_fold"/>
</dbReference>
<comment type="similarity">
    <text evidence="2 10">Belongs to the glycosyl hydrolase 28 family.</text>
</comment>
<evidence type="ECO:0000256" key="9">
    <source>
        <dbReference type="ARBA" id="ARBA00023316"/>
    </source>
</evidence>
<dbReference type="Gene3D" id="2.160.20.10">
    <property type="entry name" value="Single-stranded right-handed beta-helix, Pectin lyase-like"/>
    <property type="match status" value="1"/>
</dbReference>
<dbReference type="AlphaFoldDB" id="A0A2T6ZTE4"/>
<keyword evidence="7" id="KW-0325">Glycoprotein</keyword>
<keyword evidence="12" id="KW-0456">Lyase</keyword>
<organism evidence="12 13">
    <name type="scientific">Tuber borchii</name>
    <name type="common">White truffle</name>
    <dbReference type="NCBI Taxonomy" id="42251"/>
    <lineage>
        <taxon>Eukaryota</taxon>
        <taxon>Fungi</taxon>
        <taxon>Dikarya</taxon>
        <taxon>Ascomycota</taxon>
        <taxon>Pezizomycotina</taxon>
        <taxon>Pezizomycetes</taxon>
        <taxon>Pezizales</taxon>
        <taxon>Tuberaceae</taxon>
        <taxon>Tuber</taxon>
    </lineage>
</organism>
<evidence type="ECO:0000256" key="1">
    <source>
        <dbReference type="ARBA" id="ARBA00004613"/>
    </source>
</evidence>
<evidence type="ECO:0000256" key="10">
    <source>
        <dbReference type="RuleBase" id="RU361169"/>
    </source>
</evidence>
<dbReference type="PANTHER" id="PTHR31736:SF19">
    <property type="entry name" value="PECTIN LYASE SUPERFAMILY PROTEIN-RELATED"/>
    <property type="match status" value="1"/>
</dbReference>
<dbReference type="GO" id="GO:0005576">
    <property type="term" value="C:extracellular region"/>
    <property type="evidence" value="ECO:0007669"/>
    <property type="project" value="UniProtKB-SubCell"/>
</dbReference>
<dbReference type="OrthoDB" id="187139at2759"/>
<evidence type="ECO:0000256" key="5">
    <source>
        <dbReference type="ARBA" id="ARBA00022801"/>
    </source>
</evidence>
<reference evidence="12 13" key="1">
    <citation type="submission" date="2017-04" db="EMBL/GenBank/DDBJ databases">
        <title>Draft genome sequence of Tuber borchii Vittad., a whitish edible truffle.</title>
        <authorList>
            <consortium name="DOE Joint Genome Institute"/>
            <person name="Murat C."/>
            <person name="Kuo A."/>
            <person name="Barry K.W."/>
            <person name="Clum A."/>
            <person name="Dockter R.B."/>
            <person name="Fauchery L."/>
            <person name="Iotti M."/>
            <person name="Kohler A."/>
            <person name="Labutti K."/>
            <person name="Lindquist E.A."/>
            <person name="Lipzen A."/>
            <person name="Ohm R.A."/>
            <person name="Wang M."/>
            <person name="Grigoriev I.V."/>
            <person name="Zambonelli A."/>
            <person name="Martin F.M."/>
        </authorList>
    </citation>
    <scope>NUCLEOTIDE SEQUENCE [LARGE SCALE GENOMIC DNA]</scope>
    <source>
        <strain evidence="12 13">Tbo3840</strain>
    </source>
</reference>
<dbReference type="GO" id="GO:0005975">
    <property type="term" value="P:carbohydrate metabolic process"/>
    <property type="evidence" value="ECO:0007669"/>
    <property type="project" value="InterPro"/>
</dbReference>
<evidence type="ECO:0000313" key="13">
    <source>
        <dbReference type="Proteomes" id="UP000244722"/>
    </source>
</evidence>
<keyword evidence="13" id="KW-1185">Reference proteome</keyword>
<dbReference type="SUPFAM" id="SSF51126">
    <property type="entry name" value="Pectin lyase-like"/>
    <property type="match status" value="1"/>
</dbReference>
<protein>
    <submittedName>
        <fullName evidence="12">Pectin lyase fold/virulence factor</fullName>
    </submittedName>
</protein>
<feature type="chain" id="PRO_5015415386" evidence="11">
    <location>
        <begin position="21"/>
        <end position="495"/>
    </location>
</feature>
<dbReference type="InterPro" id="IPR011050">
    <property type="entry name" value="Pectin_lyase_fold/virulence"/>
</dbReference>
<keyword evidence="8 10" id="KW-0326">Glycosidase</keyword>
<keyword evidence="9" id="KW-0961">Cell wall biogenesis/degradation</keyword>
<comment type="caution">
    <text evidence="12">The sequence shown here is derived from an EMBL/GenBank/DDBJ whole genome shotgun (WGS) entry which is preliminary data.</text>
</comment>
<dbReference type="Proteomes" id="UP000244722">
    <property type="component" value="Unassembled WGS sequence"/>
</dbReference>
<accession>A0A2T6ZTE4</accession>
<sequence>MKFSLVTAAAVILLVRGAMGQLVQGVPVGPTSPLSDKSGTICNVLDYGAVADGKTDIGVAITNAFSQCVVKASGGATLLVPEGEYLITTGVVLNAGTKWAFQLDGLITLSEDGNFNNNAIVVKRATDFEMYSSNGKGAIQGQGYKQRISGSSQNARLLRVCSTGSELEQKERSGKDIQIDSPTFHLYHNDATNLENYHITIRGGNKGGLDGIDITCLSNCYIHHIEVTNRDECISVKTPSKNVLIEEIYCNQSGGMSIGSLDAASSIAIEFIHMRNIYTHQCTQMLMIKTWPGGTGAIGYVRNSIFENFQAYDTTYALDIDQYWYGRTKPNTGAIAISDLVFRSWTGTVNNGISRGPIVIRGSNVVPLTNITLEDFNMWTENKNVVVHRCNNVYGTGYCARELEGDATPTGFSSTVTVSTTPASFVQPTRPAWGVGATGYGVTVPIPVYTPAPRWGYGRGNMSLAARGESRPTFAPEIRLNGSPRYTTPAVTGGR</sequence>
<dbReference type="GO" id="GO:0071555">
    <property type="term" value="P:cell wall organization"/>
    <property type="evidence" value="ECO:0007669"/>
    <property type="project" value="UniProtKB-KW"/>
</dbReference>
<evidence type="ECO:0000256" key="6">
    <source>
        <dbReference type="ARBA" id="ARBA00023157"/>
    </source>
</evidence>
<proteinExistence type="inferred from homology"/>
<keyword evidence="3" id="KW-0964">Secreted</keyword>
<dbReference type="GO" id="GO:0046576">
    <property type="term" value="F:rhamnogalacturonan alpha-L-rhamnopyranosyl-(1-&gt;4)-alpha-D-galactopyranosyluronide lyase activity"/>
    <property type="evidence" value="ECO:0007669"/>
    <property type="project" value="UniProtKB-ARBA"/>
</dbReference>
<dbReference type="InterPro" id="IPR000743">
    <property type="entry name" value="Glyco_hydro_28"/>
</dbReference>
<feature type="signal peptide" evidence="11">
    <location>
        <begin position="1"/>
        <end position="20"/>
    </location>
</feature>
<evidence type="ECO:0000313" key="12">
    <source>
        <dbReference type="EMBL" id="PUU78746.1"/>
    </source>
</evidence>
<evidence type="ECO:0000256" key="3">
    <source>
        <dbReference type="ARBA" id="ARBA00022525"/>
    </source>
</evidence>
<keyword evidence="4 11" id="KW-0732">Signal</keyword>
<comment type="subcellular location">
    <subcellularLocation>
        <location evidence="1">Secreted</location>
    </subcellularLocation>
</comment>
<keyword evidence="5 10" id="KW-0378">Hydrolase</keyword>
<evidence type="ECO:0000256" key="11">
    <source>
        <dbReference type="SAM" id="SignalP"/>
    </source>
</evidence>
<keyword evidence="6" id="KW-1015">Disulfide bond</keyword>
<evidence type="ECO:0000256" key="8">
    <source>
        <dbReference type="ARBA" id="ARBA00023295"/>
    </source>
</evidence>
<name>A0A2T6ZTE4_TUBBO</name>
<evidence type="ECO:0000256" key="7">
    <source>
        <dbReference type="ARBA" id="ARBA00023180"/>
    </source>
</evidence>